<dbReference type="GO" id="GO:0061630">
    <property type="term" value="F:ubiquitin protein ligase activity"/>
    <property type="evidence" value="ECO:0007669"/>
    <property type="project" value="TreeGrafter"/>
</dbReference>
<keyword evidence="1" id="KW-0479">Metal-binding</keyword>
<dbReference type="InterPro" id="IPR006573">
    <property type="entry name" value="NHR_dom"/>
</dbReference>
<accession>A0AAY4EVV1</accession>
<dbReference type="Gene3D" id="3.30.40.10">
    <property type="entry name" value="Zinc/RING finger domain, C3HC4 (zinc finger)"/>
    <property type="match status" value="1"/>
</dbReference>
<dbReference type="AlphaFoldDB" id="A0AAY4EVV1"/>
<dbReference type="InterPro" id="IPR043136">
    <property type="entry name" value="B30.2/SPRY_sf"/>
</dbReference>
<dbReference type="PANTHER" id="PTHR12429">
    <property type="entry name" value="NEURALIZED"/>
    <property type="match status" value="1"/>
</dbReference>
<dbReference type="Gene3D" id="2.60.120.920">
    <property type="match status" value="1"/>
</dbReference>
<dbReference type="Pfam" id="PF13920">
    <property type="entry name" value="zf-C3HC4_3"/>
    <property type="match status" value="1"/>
</dbReference>
<reference evidence="8" key="3">
    <citation type="submission" date="2025-09" db="UniProtKB">
        <authorList>
            <consortium name="Ensembl"/>
        </authorList>
    </citation>
    <scope>IDENTIFICATION</scope>
</reference>
<dbReference type="SMART" id="SM00184">
    <property type="entry name" value="RING"/>
    <property type="match status" value="1"/>
</dbReference>
<evidence type="ECO:0000256" key="1">
    <source>
        <dbReference type="ARBA" id="ARBA00022723"/>
    </source>
</evidence>
<feature type="domain" description="NHR" evidence="7">
    <location>
        <begin position="22"/>
        <end position="176"/>
    </location>
</feature>
<dbReference type="SUPFAM" id="SSF57850">
    <property type="entry name" value="RING/U-box"/>
    <property type="match status" value="1"/>
</dbReference>
<dbReference type="InterPro" id="IPR037962">
    <property type="entry name" value="Neuralized"/>
</dbReference>
<protein>
    <submittedName>
        <fullName evidence="8">Uncharacterized protein</fullName>
    </submittedName>
</protein>
<dbReference type="GO" id="GO:0005769">
    <property type="term" value="C:early endosome"/>
    <property type="evidence" value="ECO:0007669"/>
    <property type="project" value="TreeGrafter"/>
</dbReference>
<evidence type="ECO:0000256" key="5">
    <source>
        <dbReference type="PROSITE-ProRule" id="PRU00175"/>
    </source>
</evidence>
<dbReference type="GO" id="GO:0008270">
    <property type="term" value="F:zinc ion binding"/>
    <property type="evidence" value="ECO:0007669"/>
    <property type="project" value="UniProtKB-KW"/>
</dbReference>
<reference evidence="8 9" key="1">
    <citation type="submission" date="2020-06" db="EMBL/GenBank/DDBJ databases">
        <authorList>
            <consortium name="Wellcome Sanger Institute Data Sharing"/>
        </authorList>
    </citation>
    <scope>NUCLEOTIDE SEQUENCE [LARGE SCALE GENOMIC DNA]</scope>
</reference>
<evidence type="ECO:0000256" key="2">
    <source>
        <dbReference type="ARBA" id="ARBA00022737"/>
    </source>
</evidence>
<dbReference type="FunFam" id="2.60.120.920:FF:000005">
    <property type="entry name" value="Putative E3 ubiquitin-protein ligase NEURL1B"/>
    <property type="match status" value="1"/>
</dbReference>
<keyword evidence="2" id="KW-0677">Repeat</keyword>
<evidence type="ECO:0000313" key="8">
    <source>
        <dbReference type="Ensembl" id="ENSDCDP00010061835.1"/>
    </source>
</evidence>
<dbReference type="GeneTree" id="ENSGT00940000166233"/>
<evidence type="ECO:0000259" key="7">
    <source>
        <dbReference type="PROSITE" id="PS51065"/>
    </source>
</evidence>
<dbReference type="GO" id="GO:0070086">
    <property type="term" value="P:ubiquitin-dependent endocytosis"/>
    <property type="evidence" value="ECO:0007669"/>
    <property type="project" value="TreeGrafter"/>
</dbReference>
<evidence type="ECO:0000256" key="4">
    <source>
        <dbReference type="ARBA" id="ARBA00022833"/>
    </source>
</evidence>
<proteinExistence type="predicted"/>
<dbReference type="Proteomes" id="UP000694580">
    <property type="component" value="Chromosome 11"/>
</dbReference>
<sequence>TVTETDSSTARSCSCGRRCLGPMTFNSEVLGRHVTLSRGACRATRDAHSFRHGLVFSSRPVRVGEKVCIRVERCILAWHGALRIGFTTVPPGSRHLPSLAIPDLTDKPGYCAQPVSESACKPGSEVRFWMTSRAKLCYQASGRTYCMQTDMDLSQQPLWAMIDVYGQTSTVLLLGSVKKGIFQCRTSCPAPVNPPTSSEYTNRRGIPVVPPLATFVYTVDLFLSPDMAAGHVCVVCLSNSAAVTVRCGHRCMCFGCATRVISELEACPLCRHPL</sequence>
<dbReference type="Ensembl" id="ENSDCDT00010072611.1">
    <property type="protein sequence ID" value="ENSDCDP00010061835.1"/>
    <property type="gene ID" value="ENSDCDG00010034048.1"/>
</dbReference>
<dbReference type="InterPro" id="IPR001841">
    <property type="entry name" value="Znf_RING"/>
</dbReference>
<evidence type="ECO:0000313" key="9">
    <source>
        <dbReference type="Proteomes" id="UP000694580"/>
    </source>
</evidence>
<feature type="domain" description="RING-type" evidence="6">
    <location>
        <begin position="233"/>
        <end position="271"/>
    </location>
</feature>
<evidence type="ECO:0000259" key="6">
    <source>
        <dbReference type="PROSITE" id="PS50089"/>
    </source>
</evidence>
<keyword evidence="4" id="KW-0862">Zinc</keyword>
<dbReference type="SMART" id="SM00588">
    <property type="entry name" value="NEUZ"/>
    <property type="match status" value="1"/>
</dbReference>
<dbReference type="Pfam" id="PF07177">
    <property type="entry name" value="Neuralized"/>
    <property type="match status" value="1"/>
</dbReference>
<reference evidence="8" key="2">
    <citation type="submission" date="2025-08" db="UniProtKB">
        <authorList>
            <consortium name="Ensembl"/>
        </authorList>
    </citation>
    <scope>IDENTIFICATION</scope>
</reference>
<dbReference type="PANTHER" id="PTHR12429:SF36">
    <property type="entry name" value="E3 UBIQUITIN-PROTEIN LIGASE NEURL3"/>
    <property type="match status" value="1"/>
</dbReference>
<dbReference type="PROSITE" id="PS51065">
    <property type="entry name" value="NHR"/>
    <property type="match status" value="1"/>
</dbReference>
<dbReference type="PROSITE" id="PS50089">
    <property type="entry name" value="ZF_RING_2"/>
    <property type="match status" value="1"/>
</dbReference>
<keyword evidence="3 5" id="KW-0863">Zinc-finger</keyword>
<keyword evidence="9" id="KW-1185">Reference proteome</keyword>
<name>A0AAY4EVV1_9TELE</name>
<evidence type="ECO:0000256" key="3">
    <source>
        <dbReference type="ARBA" id="ARBA00022771"/>
    </source>
</evidence>
<dbReference type="InterPro" id="IPR013083">
    <property type="entry name" value="Znf_RING/FYVE/PHD"/>
</dbReference>
<organism evidence="8 9">
    <name type="scientific">Denticeps clupeoides</name>
    <name type="common">denticle herring</name>
    <dbReference type="NCBI Taxonomy" id="299321"/>
    <lineage>
        <taxon>Eukaryota</taxon>
        <taxon>Metazoa</taxon>
        <taxon>Chordata</taxon>
        <taxon>Craniata</taxon>
        <taxon>Vertebrata</taxon>
        <taxon>Euteleostomi</taxon>
        <taxon>Actinopterygii</taxon>
        <taxon>Neopterygii</taxon>
        <taxon>Teleostei</taxon>
        <taxon>Clupei</taxon>
        <taxon>Clupeiformes</taxon>
        <taxon>Denticipitoidei</taxon>
        <taxon>Denticipitidae</taxon>
        <taxon>Denticeps</taxon>
    </lineage>
</organism>